<feature type="transmembrane region" description="Helical" evidence="1">
    <location>
        <begin position="45"/>
        <end position="64"/>
    </location>
</feature>
<gene>
    <name evidence="2" type="ORF">EQU24_14110</name>
</gene>
<proteinExistence type="predicted"/>
<dbReference type="Proteomes" id="UP000305881">
    <property type="component" value="Chromosome"/>
</dbReference>
<keyword evidence="3" id="KW-1185">Reference proteome</keyword>
<dbReference type="InterPro" id="IPR021313">
    <property type="entry name" value="DUF2909"/>
</dbReference>
<organism evidence="2 3">
    <name type="scientific">Methylotuvimicrobium buryatense</name>
    <name type="common">Methylomicrobium buryatense</name>
    <dbReference type="NCBI Taxonomy" id="95641"/>
    <lineage>
        <taxon>Bacteria</taxon>
        <taxon>Pseudomonadati</taxon>
        <taxon>Pseudomonadota</taxon>
        <taxon>Gammaproteobacteria</taxon>
        <taxon>Methylococcales</taxon>
        <taxon>Methylococcaceae</taxon>
        <taxon>Methylotuvimicrobium</taxon>
    </lineage>
</organism>
<dbReference type="AlphaFoldDB" id="A0A4P9UPG6"/>
<evidence type="ECO:0000313" key="2">
    <source>
        <dbReference type="EMBL" id="QCW83248.1"/>
    </source>
</evidence>
<sequence>MLIKTIFIIAFAAILISLGSALYHIVVRKPEDRSDKAVKALTVRISLSIVLFILLFLAMAFGLLKPHGIGSAIHAKKPPQAEQSQ</sequence>
<name>A0A4P9UPG6_METBY</name>
<dbReference type="NCBIfam" id="NF033233">
    <property type="entry name" value="twin_helix"/>
    <property type="match status" value="1"/>
</dbReference>
<dbReference type="Pfam" id="PF11137">
    <property type="entry name" value="DUF2909"/>
    <property type="match status" value="1"/>
</dbReference>
<keyword evidence="1 2" id="KW-0812">Transmembrane</keyword>
<dbReference type="STRING" id="675511.GCA_000341735_00225"/>
<keyword evidence="1" id="KW-1133">Transmembrane helix</keyword>
<reference evidence="3" key="1">
    <citation type="journal article" date="2019" name="J. Bacteriol.">
        <title>A Mutagenic Screen Identifies a TonB-Dependent Receptor Required for the Lanthanide Metal Switch in the Type I Methanotroph 'Methylotuvimicrobium buryatense' 5GB1C.</title>
        <authorList>
            <person name="Groom J.D."/>
            <person name="Ford S.M."/>
            <person name="Pesesky M.W."/>
            <person name="Lidstrom M.E."/>
        </authorList>
    </citation>
    <scope>NUCLEOTIDE SEQUENCE [LARGE SCALE GENOMIC DNA]</scope>
    <source>
        <strain evidence="3">5GB1C</strain>
    </source>
</reference>
<evidence type="ECO:0000313" key="3">
    <source>
        <dbReference type="Proteomes" id="UP000305881"/>
    </source>
</evidence>
<dbReference type="KEGG" id="mbur:EQU24_14110"/>
<accession>A0A4P9UPG6</accession>
<evidence type="ECO:0000256" key="1">
    <source>
        <dbReference type="SAM" id="Phobius"/>
    </source>
</evidence>
<dbReference type="EMBL" id="CP035467">
    <property type="protein sequence ID" value="QCW83248.1"/>
    <property type="molecule type" value="Genomic_DNA"/>
</dbReference>
<dbReference type="RefSeq" id="WP_017838882.1">
    <property type="nucleotide sequence ID" value="NZ_CP035467.1"/>
</dbReference>
<protein>
    <submittedName>
        <fullName evidence="2">Twin transmembrane helix small protein</fullName>
    </submittedName>
</protein>
<keyword evidence="1" id="KW-0472">Membrane</keyword>